<organism evidence="1 2">
    <name type="scientific">Corynebacterium pseudogenitalium</name>
    <dbReference type="NCBI Taxonomy" id="38303"/>
    <lineage>
        <taxon>Bacteria</taxon>
        <taxon>Bacillati</taxon>
        <taxon>Actinomycetota</taxon>
        <taxon>Actinomycetes</taxon>
        <taxon>Mycobacteriales</taxon>
        <taxon>Corynebacteriaceae</taxon>
        <taxon>Corynebacterium</taxon>
    </lineage>
</organism>
<evidence type="ECO:0000313" key="1">
    <source>
        <dbReference type="EMBL" id="MCQ4614806.1"/>
    </source>
</evidence>
<dbReference type="Proteomes" id="UP001205080">
    <property type="component" value="Unassembled WGS sequence"/>
</dbReference>
<dbReference type="RefSeq" id="WP_256001155.1">
    <property type="nucleotide sequence ID" value="NZ_JAGPYW010000010.1"/>
</dbReference>
<reference evidence="1 2" key="1">
    <citation type="submission" date="2021-04" db="EMBL/GenBank/DDBJ databases">
        <title>Corynebacterium genitalium sp. nov. and Corynebacterium genitalium sp. nov., two new species of the genus Corynebacterium.</title>
        <authorList>
            <person name="Jaen-Luchoro D."/>
            <person name="Pinyeiro-Iglesias B."/>
            <person name="Al-Shaer S."/>
            <person name="Karlsson R."/>
            <person name="Gonzales-Siles L."/>
            <person name="Cardew S."/>
            <person name="Jensie-Markopolous S."/>
            <person name="Ohlen M."/>
            <person name="Inganas E."/>
            <person name="Moore E.R.B."/>
        </authorList>
    </citation>
    <scope>NUCLEOTIDE SEQUENCE [LARGE SCALE GENOMIC DNA]</scope>
    <source>
        <strain evidence="1 2">CCUG 55013</strain>
    </source>
</reference>
<dbReference type="AlphaFoldDB" id="A0ABD4TU09"/>
<evidence type="ECO:0000313" key="2">
    <source>
        <dbReference type="Proteomes" id="UP001205080"/>
    </source>
</evidence>
<gene>
    <name evidence="1" type="ORF">KBX22_08705</name>
</gene>
<dbReference type="EMBL" id="JAGPYW010000010">
    <property type="protein sequence ID" value="MCQ4614806.1"/>
    <property type="molecule type" value="Genomic_DNA"/>
</dbReference>
<proteinExistence type="predicted"/>
<protein>
    <submittedName>
        <fullName evidence="1">Uncharacterized protein</fullName>
    </submittedName>
</protein>
<sequence length="64" mass="6766">MTNLPLTQRLALTEAWQTPVSASSNWTPRLGWWVARSTVQPGGGGGVDSLEGVRDRNVGGAQCA</sequence>
<accession>A0ABD4TU09</accession>
<name>A0ABD4TU09_9CORY</name>
<comment type="caution">
    <text evidence="1">The sequence shown here is derived from an EMBL/GenBank/DDBJ whole genome shotgun (WGS) entry which is preliminary data.</text>
</comment>